<organism evidence="2 3">
    <name type="scientific">Cordylochernes scorpioides</name>
    <dbReference type="NCBI Taxonomy" id="51811"/>
    <lineage>
        <taxon>Eukaryota</taxon>
        <taxon>Metazoa</taxon>
        <taxon>Ecdysozoa</taxon>
        <taxon>Arthropoda</taxon>
        <taxon>Chelicerata</taxon>
        <taxon>Arachnida</taxon>
        <taxon>Pseudoscorpiones</taxon>
        <taxon>Cheliferoidea</taxon>
        <taxon>Chernetidae</taxon>
        <taxon>Cordylochernes</taxon>
    </lineage>
</organism>
<protein>
    <recommendedName>
        <fullName evidence="1">Reverse transcriptase domain-containing protein</fullName>
    </recommendedName>
</protein>
<accession>A0ABY6K5V3</accession>
<evidence type="ECO:0000259" key="1">
    <source>
        <dbReference type="PROSITE" id="PS50878"/>
    </source>
</evidence>
<dbReference type="PANTHER" id="PTHR47027:SF20">
    <property type="entry name" value="REVERSE TRANSCRIPTASE-LIKE PROTEIN WITH RNA-DIRECTED DNA POLYMERASE DOMAIN"/>
    <property type="match status" value="1"/>
</dbReference>
<dbReference type="PROSITE" id="PS50878">
    <property type="entry name" value="RT_POL"/>
    <property type="match status" value="1"/>
</dbReference>
<evidence type="ECO:0000313" key="3">
    <source>
        <dbReference type="Proteomes" id="UP001235939"/>
    </source>
</evidence>
<dbReference type="Pfam" id="PF00075">
    <property type="entry name" value="RNase_H"/>
    <property type="match status" value="1"/>
</dbReference>
<reference evidence="2 3" key="1">
    <citation type="submission" date="2022-01" db="EMBL/GenBank/DDBJ databases">
        <title>A chromosomal length assembly of Cordylochernes scorpioides.</title>
        <authorList>
            <person name="Zeh D."/>
            <person name="Zeh J."/>
        </authorList>
    </citation>
    <scope>NUCLEOTIDE SEQUENCE [LARGE SCALE GENOMIC DNA]</scope>
    <source>
        <strain evidence="2">IN4F17</strain>
        <tissue evidence="2">Whole Body</tissue>
    </source>
</reference>
<dbReference type="InterPro" id="IPR012337">
    <property type="entry name" value="RNaseH-like_sf"/>
</dbReference>
<evidence type="ECO:0000313" key="2">
    <source>
        <dbReference type="EMBL" id="UYV63938.1"/>
    </source>
</evidence>
<dbReference type="EMBL" id="CP092864">
    <property type="protein sequence ID" value="UYV63938.1"/>
    <property type="molecule type" value="Genomic_DNA"/>
</dbReference>
<proteinExistence type="predicted"/>
<dbReference type="SUPFAM" id="SSF56672">
    <property type="entry name" value="DNA/RNA polymerases"/>
    <property type="match status" value="1"/>
</dbReference>
<feature type="domain" description="Reverse transcriptase" evidence="1">
    <location>
        <begin position="1"/>
        <end position="254"/>
    </location>
</feature>
<dbReference type="InterPro" id="IPR043502">
    <property type="entry name" value="DNA/RNA_pol_sf"/>
</dbReference>
<gene>
    <name evidence="2" type="ORF">LAZ67_2006063</name>
</gene>
<dbReference type="InterPro" id="IPR000477">
    <property type="entry name" value="RT_dom"/>
</dbReference>
<dbReference type="PANTHER" id="PTHR47027">
    <property type="entry name" value="REVERSE TRANSCRIPTASE DOMAIN-CONTAINING PROTEIN"/>
    <property type="match status" value="1"/>
</dbReference>
<dbReference type="InterPro" id="IPR036397">
    <property type="entry name" value="RNaseH_sf"/>
</dbReference>
<keyword evidence="3" id="KW-1185">Reference proteome</keyword>
<dbReference type="Gene3D" id="3.30.420.10">
    <property type="entry name" value="Ribonuclease H-like superfamily/Ribonuclease H"/>
    <property type="match status" value="1"/>
</dbReference>
<dbReference type="Proteomes" id="UP001235939">
    <property type="component" value="Chromosome 02"/>
</dbReference>
<dbReference type="Pfam" id="PF00078">
    <property type="entry name" value="RVT_1"/>
    <property type="match status" value="1"/>
</dbReference>
<sequence>MKKQPGFLDIVVKYQFLASSTEMKKATHCQRCMSKVFERCILARLQWLADKHQWFSEDQFGFVPGRSAENTLEAINGFIENGLSHWRKILAISLDINHAFDNIQRKTIIQHLKNRQCPEDLILILQSFMTDRKVIFRAWNTIAIGPSVLGIPQGAALSLFCFNIVTTTVFTIPRPIRSKLACFADDFTLLTLTRARPPMRSINAFLQGFADWTSAHGLTLNPKKTLACPNDPGITIQGQPISLSKTIKILGITFDQTRNFITHLNNILKKCRWILPRLKSSIQRKFGLSFASGKKFFNTVTLPALLYGANIWGKRASDANGTRLLRSLHYKFAKQITRGGPCFAIIPAISLTGCPPLDIEIKAHLKYHRMLKEERFEMKPGPSSVPYPPHRRYELTRPYNNHLYRWITVRKRRRSSCNPTSTPSTYCGKTTPRMHVLPGRTCSHPPWNGSEREPQQFRNIYIASVCQAALADICNPDIPRSHLIAQIINGISNNKNIQLCWVPGHKGIEGNESADQAAKIAANSDIPPYFIELPKKLASKRSKQFSHQLWTDIFVSDPSTRQLRKLSSTPCHLEKNFENIYLGTSTTTLLSEHGYVQVDMARIKQVPDPSCPYCQEEDQTVEHVIFSFPTFELQRFQTARLIGLPSFNDTALLKYQETNRPGNTCTIQQCWQVSLEWNVEVTNPLQGLLCAPVDIPKCSLEESSRTVP</sequence>
<dbReference type="InterPro" id="IPR002156">
    <property type="entry name" value="RNaseH_domain"/>
</dbReference>
<name>A0ABY6K5V3_9ARAC</name>
<dbReference type="CDD" id="cd01650">
    <property type="entry name" value="RT_nLTR_like"/>
    <property type="match status" value="1"/>
</dbReference>
<dbReference type="SUPFAM" id="SSF53098">
    <property type="entry name" value="Ribonuclease H-like"/>
    <property type="match status" value="1"/>
</dbReference>